<accession>B0WXY6</accession>
<evidence type="ECO:0000313" key="12">
    <source>
        <dbReference type="Proteomes" id="UP000002320"/>
    </source>
</evidence>
<feature type="region of interest" description="Disordered" evidence="8">
    <location>
        <begin position="137"/>
        <end position="176"/>
    </location>
</feature>
<dbReference type="EnsemblMetazoa" id="CPIJ011598-RA">
    <property type="protein sequence ID" value="CPIJ011598-PA"/>
    <property type="gene ID" value="CPIJ011598"/>
</dbReference>
<evidence type="ECO:0000256" key="8">
    <source>
        <dbReference type="SAM" id="MobiDB-lite"/>
    </source>
</evidence>
<dbReference type="FunCoup" id="B0WXY6">
    <property type="interactions" value="723"/>
</dbReference>
<dbReference type="VEuPathDB" id="VectorBase:CQUJHB004277"/>
<dbReference type="HOGENOM" id="CLU_438927_0_0_1"/>
<dbReference type="GO" id="GO:0001228">
    <property type="term" value="F:DNA-binding transcription activator activity, RNA polymerase II-specific"/>
    <property type="evidence" value="ECO:0007669"/>
    <property type="project" value="TreeGrafter"/>
</dbReference>
<dbReference type="InterPro" id="IPR036236">
    <property type="entry name" value="Znf_C2H2_sf"/>
</dbReference>
<feature type="compositionally biased region" description="Basic and acidic residues" evidence="8">
    <location>
        <begin position="240"/>
        <end position="250"/>
    </location>
</feature>
<evidence type="ECO:0000256" key="7">
    <source>
        <dbReference type="PROSITE-ProRule" id="PRU00042"/>
    </source>
</evidence>
<feature type="domain" description="C2H2-type" evidence="9">
    <location>
        <begin position="558"/>
        <end position="585"/>
    </location>
</feature>
<reference evidence="10" key="1">
    <citation type="submission" date="2007-03" db="EMBL/GenBank/DDBJ databases">
        <title>Annotation of Culex pipiens quinquefasciatus.</title>
        <authorList>
            <consortium name="The Broad Institute Genome Sequencing Platform"/>
            <person name="Atkinson P.W."/>
            <person name="Hemingway J."/>
            <person name="Christensen B.M."/>
            <person name="Higgs S."/>
            <person name="Kodira C."/>
            <person name="Hannick L."/>
            <person name="Megy K."/>
            <person name="O'Leary S."/>
            <person name="Pearson M."/>
            <person name="Haas B.J."/>
            <person name="Mauceli E."/>
            <person name="Wortman J.R."/>
            <person name="Lee N.H."/>
            <person name="Guigo R."/>
            <person name="Stanke M."/>
            <person name="Alvarado L."/>
            <person name="Amedeo P."/>
            <person name="Antoine C.H."/>
            <person name="Arensburger P."/>
            <person name="Bidwell S.L."/>
            <person name="Crawford M."/>
            <person name="Camaro F."/>
            <person name="Devon K."/>
            <person name="Engels R."/>
            <person name="Hammond M."/>
            <person name="Howarth C."/>
            <person name="Koehrsen M."/>
            <person name="Lawson D."/>
            <person name="Montgomery P."/>
            <person name="Nene V."/>
            <person name="Nusbaum C."/>
            <person name="Puiu D."/>
            <person name="Romero-Severson J."/>
            <person name="Severson D.W."/>
            <person name="Shumway M."/>
            <person name="Sisk P."/>
            <person name="Stolte C."/>
            <person name="Zeng Q."/>
            <person name="Eisenstadt E."/>
            <person name="Fraser-Liggett C."/>
            <person name="Strausberg R."/>
            <person name="Galagan J."/>
            <person name="Birren B."/>
            <person name="Collins F.H."/>
        </authorList>
    </citation>
    <scope>NUCLEOTIDE SEQUENCE [LARGE SCALE GENOMIC DNA]</scope>
    <source>
        <strain evidence="10">JHB</strain>
    </source>
</reference>
<dbReference type="VEuPathDB" id="VectorBase:CQUJHB015462"/>
<dbReference type="Pfam" id="PF00096">
    <property type="entry name" value="zf-C2H2"/>
    <property type="match status" value="3"/>
</dbReference>
<evidence type="ECO:0000256" key="6">
    <source>
        <dbReference type="ARBA" id="ARBA00023242"/>
    </source>
</evidence>
<keyword evidence="2" id="KW-0479">Metal-binding</keyword>
<comment type="subcellular location">
    <subcellularLocation>
        <location evidence="1">Nucleus</location>
    </subcellularLocation>
</comment>
<keyword evidence="5" id="KW-0862">Zinc</keyword>
<evidence type="ECO:0000256" key="5">
    <source>
        <dbReference type="ARBA" id="ARBA00022833"/>
    </source>
</evidence>
<feature type="domain" description="C2H2-type" evidence="9">
    <location>
        <begin position="371"/>
        <end position="399"/>
    </location>
</feature>
<feature type="region of interest" description="Disordered" evidence="8">
    <location>
        <begin position="189"/>
        <end position="250"/>
    </location>
</feature>
<keyword evidence="3" id="KW-0677">Repeat</keyword>
<dbReference type="GO" id="GO:0005634">
    <property type="term" value="C:nucleus"/>
    <property type="evidence" value="ECO:0007669"/>
    <property type="project" value="UniProtKB-SubCell"/>
</dbReference>
<keyword evidence="12" id="KW-1185">Reference proteome</keyword>
<dbReference type="Gene3D" id="3.30.160.60">
    <property type="entry name" value="Classic Zinc Finger"/>
    <property type="match status" value="6"/>
</dbReference>
<feature type="domain" description="C2H2-type" evidence="9">
    <location>
        <begin position="586"/>
        <end position="609"/>
    </location>
</feature>
<keyword evidence="6" id="KW-0539">Nucleus</keyword>
<dbReference type="SUPFAM" id="SSF57667">
    <property type="entry name" value="beta-beta-alpha zinc fingers"/>
    <property type="match status" value="4"/>
</dbReference>
<feature type="domain" description="C2H2-type" evidence="9">
    <location>
        <begin position="436"/>
        <end position="464"/>
    </location>
</feature>
<feature type="domain" description="C2H2-type" evidence="9">
    <location>
        <begin position="498"/>
        <end position="526"/>
    </location>
</feature>
<evidence type="ECO:0000256" key="2">
    <source>
        <dbReference type="ARBA" id="ARBA00022723"/>
    </source>
</evidence>
<dbReference type="STRING" id="7176.B0WXY6"/>
<dbReference type="InterPro" id="IPR013087">
    <property type="entry name" value="Znf_C2H2_type"/>
</dbReference>
<dbReference type="FunFam" id="3.30.160.60:FF:000086">
    <property type="entry name" value="transcription factor E4F1 isoform X1"/>
    <property type="match status" value="1"/>
</dbReference>
<dbReference type="PANTHER" id="PTHR24376">
    <property type="entry name" value="ZINC FINGER PROTEIN"/>
    <property type="match status" value="1"/>
</dbReference>
<evidence type="ECO:0000313" key="11">
    <source>
        <dbReference type="EnsemblMetazoa" id="CPIJ011598-PA"/>
    </source>
</evidence>
<gene>
    <name evidence="11" type="primary">6044804</name>
    <name evidence="10" type="ORF">CpipJ_CPIJ011598</name>
</gene>
<dbReference type="VEuPathDB" id="VectorBase:CPIJ011598"/>
<reference evidence="11" key="2">
    <citation type="submission" date="2021-02" db="UniProtKB">
        <authorList>
            <consortium name="EnsemblMetazoa"/>
        </authorList>
    </citation>
    <scope>IDENTIFICATION</scope>
    <source>
        <strain evidence="11">JHB</strain>
    </source>
</reference>
<protein>
    <submittedName>
        <fullName evidence="10 11">Zinc finger protein</fullName>
    </submittedName>
</protein>
<dbReference type="SMART" id="SM00868">
    <property type="entry name" value="zf-AD"/>
    <property type="match status" value="1"/>
</dbReference>
<feature type="compositionally biased region" description="Basic and acidic residues" evidence="8">
    <location>
        <begin position="628"/>
        <end position="641"/>
    </location>
</feature>
<dbReference type="GO" id="GO:0005694">
    <property type="term" value="C:chromosome"/>
    <property type="evidence" value="ECO:0007669"/>
    <property type="project" value="UniProtKB-ARBA"/>
</dbReference>
<evidence type="ECO:0000259" key="9">
    <source>
        <dbReference type="PROSITE" id="PS50157"/>
    </source>
</evidence>
<dbReference type="Proteomes" id="UP000002320">
    <property type="component" value="Unassembled WGS sequence"/>
</dbReference>
<evidence type="ECO:0000256" key="1">
    <source>
        <dbReference type="ARBA" id="ARBA00004123"/>
    </source>
</evidence>
<feature type="domain" description="C2H2-type" evidence="9">
    <location>
        <begin position="286"/>
        <end position="313"/>
    </location>
</feature>
<dbReference type="PANTHER" id="PTHR24376:SF216">
    <property type="entry name" value="ZINC FINGER PROTEIN 420-LIKE"/>
    <property type="match status" value="1"/>
</dbReference>
<feature type="compositionally biased region" description="Basic residues" evidence="8">
    <location>
        <begin position="642"/>
        <end position="653"/>
    </location>
</feature>
<dbReference type="PROSITE" id="PS50157">
    <property type="entry name" value="ZINC_FINGER_C2H2_2"/>
    <property type="match status" value="8"/>
</dbReference>
<dbReference type="OMA" id="CKASFIS"/>
<dbReference type="FunFam" id="3.30.160.60:FF:001732">
    <property type="entry name" value="Zgc:162936"/>
    <property type="match status" value="1"/>
</dbReference>
<dbReference type="AlphaFoldDB" id="B0WXY6"/>
<dbReference type="GO" id="GO:0000978">
    <property type="term" value="F:RNA polymerase II cis-regulatory region sequence-specific DNA binding"/>
    <property type="evidence" value="ECO:0007669"/>
    <property type="project" value="TreeGrafter"/>
</dbReference>
<dbReference type="EMBL" id="DS232176">
    <property type="protein sequence ID" value="EDS36796.1"/>
    <property type="molecule type" value="Genomic_DNA"/>
</dbReference>
<dbReference type="eggNOG" id="KOG1721">
    <property type="taxonomic scope" value="Eukaryota"/>
</dbReference>
<sequence length="674" mass="77829">MDQTEQQFSLTLSSEPFCTFCLRASPPNVQLYKYITGGFVELRLSFESILGYEFQLDSFAICKPCWSLAQLFQDFRTRCQRANGLLERIGHGLRGEGDDGWFGEQNLATIEGIQKVIQDQLAQIERVDAKEEDVRMFKTEPNEADVQECTKVTRGETKTAESSQQLSQDKNKDVPAPAFHMVEIKVEQHDEVDSEESDEASKSAAQQNDEVTEKMEQTTQKSPNSSVESAKEDKEMEVESEGKGNRECNEPSELVKCDKCGRKFDKLKSMKLHSMNCDGTLPTRLLTCELCKASFLDRRLLNTHMNKHEGKTPFPCRKLCKASFISAQIRNRHELTCCNDRRKCTLCKEVLPDQMRLFAHYRLAHPGELRYPCPTCHKRFKRRDALASHERRLHSESRPKTEACQICGKMFAELNDLKGHVKLMHENPGGTRAKPAQCEVCGKRCSKQNSLNMHMAAAHPEQTTEANLEAYRRRNCERGFASAAVRNRHEIRCGIDVQKCMFCEKQLDNRLRLYEHYRLEHPGEPKFSCSQCDKRFKRKEHLQCHEKRMHSSERPRELVCKVCDKAFVEKQNLQVHMKVHSDEKPYQCDQCGKQLKAKHSLDLHMASKHPELASEYGLKALARMQQRYKEISSKRKQENRVLKKRGPKPKKRKQESSESETESSEDYTEESETE</sequence>
<feature type="compositionally biased region" description="Acidic residues" evidence="8">
    <location>
        <begin position="657"/>
        <end position="674"/>
    </location>
</feature>
<dbReference type="InterPro" id="IPR012934">
    <property type="entry name" value="Znf_AD"/>
</dbReference>
<feature type="domain" description="C2H2-type" evidence="9">
    <location>
        <begin position="527"/>
        <end position="555"/>
    </location>
</feature>
<name>B0WXY6_CULQU</name>
<dbReference type="GO" id="GO:0008270">
    <property type="term" value="F:zinc ion binding"/>
    <property type="evidence" value="ECO:0007669"/>
    <property type="project" value="UniProtKB-KW"/>
</dbReference>
<dbReference type="InParanoid" id="B0WXY6"/>
<dbReference type="PROSITE" id="PS00028">
    <property type="entry name" value="ZINC_FINGER_C2H2_1"/>
    <property type="match status" value="7"/>
</dbReference>
<evidence type="ECO:0000256" key="4">
    <source>
        <dbReference type="ARBA" id="ARBA00022771"/>
    </source>
</evidence>
<dbReference type="KEGG" id="cqu:CpipJ_CPIJ011598"/>
<feature type="compositionally biased region" description="Polar residues" evidence="8">
    <location>
        <begin position="217"/>
        <end position="228"/>
    </location>
</feature>
<organism>
    <name type="scientific">Culex quinquefasciatus</name>
    <name type="common">Southern house mosquito</name>
    <name type="synonym">Culex pungens</name>
    <dbReference type="NCBI Taxonomy" id="7176"/>
    <lineage>
        <taxon>Eukaryota</taxon>
        <taxon>Metazoa</taxon>
        <taxon>Ecdysozoa</taxon>
        <taxon>Arthropoda</taxon>
        <taxon>Hexapoda</taxon>
        <taxon>Insecta</taxon>
        <taxon>Pterygota</taxon>
        <taxon>Neoptera</taxon>
        <taxon>Endopterygota</taxon>
        <taxon>Diptera</taxon>
        <taxon>Nematocera</taxon>
        <taxon>Culicoidea</taxon>
        <taxon>Culicidae</taxon>
        <taxon>Culicinae</taxon>
        <taxon>Culicini</taxon>
        <taxon>Culex</taxon>
        <taxon>Culex</taxon>
    </lineage>
</organism>
<proteinExistence type="predicted"/>
<evidence type="ECO:0000256" key="3">
    <source>
        <dbReference type="ARBA" id="ARBA00022737"/>
    </source>
</evidence>
<feature type="region of interest" description="Disordered" evidence="8">
    <location>
        <begin position="628"/>
        <end position="674"/>
    </location>
</feature>
<dbReference type="OrthoDB" id="6077919at2759"/>
<dbReference type="SMART" id="SM00355">
    <property type="entry name" value="ZnF_C2H2"/>
    <property type="match status" value="10"/>
</dbReference>
<keyword evidence="4 7" id="KW-0863">Zinc-finger</keyword>
<evidence type="ECO:0000313" key="10">
    <source>
        <dbReference type="EMBL" id="EDS36796.1"/>
    </source>
</evidence>
<feature type="domain" description="C2H2-type" evidence="9">
    <location>
        <begin position="402"/>
        <end position="430"/>
    </location>
</feature>